<reference evidence="2 3" key="1">
    <citation type="journal article" date="2011" name="J. Bacteriol.">
        <title>Complete genome sequence of Burkholderia rhizoxinica, an endosymbiont of Rhizopus microsporus.</title>
        <authorList>
            <person name="Lackner G."/>
            <person name="Moebius N."/>
            <person name="Partida-Martinez L."/>
            <person name="Hertweck C."/>
        </authorList>
    </citation>
    <scope>NUCLEOTIDE SEQUENCE [LARGE SCALE GENOMIC DNA]</scope>
    <source>
        <strain evidence="3">DSM 19002 / CIP 109453 / HKI 454</strain>
    </source>
</reference>
<dbReference type="EMBL" id="FR687359">
    <property type="protein sequence ID" value="CBW74359.1"/>
    <property type="molecule type" value="Genomic_DNA"/>
</dbReference>
<dbReference type="Pfam" id="PF23793">
    <property type="entry name" value="LysC"/>
    <property type="match status" value="1"/>
</dbReference>
<sequence>MRSTQTLIGATCLFLILCLTACMRTAPASYRGLPAASLFADCPELTPPTCRTLGGMVQSILDYQTALDRCNDDKAALRAWAEREMEN</sequence>
<protein>
    <submittedName>
        <fullName evidence="2">Uncharacterized protein</fullName>
    </submittedName>
</protein>
<feature type="signal peptide" evidence="1">
    <location>
        <begin position="1"/>
        <end position="28"/>
    </location>
</feature>
<dbReference type="AlphaFoldDB" id="E5AP27"/>
<feature type="chain" id="PRO_5003193847" evidence="1">
    <location>
        <begin position="29"/>
        <end position="87"/>
    </location>
</feature>
<proteinExistence type="predicted"/>
<keyword evidence="1" id="KW-0732">Signal</keyword>
<dbReference type="InterPro" id="IPR058979">
    <property type="entry name" value="LysC-like"/>
</dbReference>
<evidence type="ECO:0000256" key="1">
    <source>
        <dbReference type="SAM" id="SignalP"/>
    </source>
</evidence>
<gene>
    <name evidence="2" type="ordered locus">RBRH_01117</name>
</gene>
<evidence type="ECO:0000313" key="3">
    <source>
        <dbReference type="Proteomes" id="UP000007437"/>
    </source>
</evidence>
<dbReference type="Proteomes" id="UP000007437">
    <property type="component" value="Chromosome"/>
</dbReference>
<dbReference type="HOGENOM" id="CLU_2477458_0_0_4"/>
<dbReference type="KEGG" id="brh:RBRH_01117"/>
<dbReference type="STRING" id="882378.RBRH_01117"/>
<accession>E5AP27</accession>
<organism evidence="2 3">
    <name type="scientific">Mycetohabitans rhizoxinica (strain DSM 19002 / CIP 109453 / HKI 454)</name>
    <name type="common">Paraburkholderia rhizoxinica</name>
    <dbReference type="NCBI Taxonomy" id="882378"/>
    <lineage>
        <taxon>Bacteria</taxon>
        <taxon>Pseudomonadati</taxon>
        <taxon>Pseudomonadota</taxon>
        <taxon>Betaproteobacteria</taxon>
        <taxon>Burkholderiales</taxon>
        <taxon>Burkholderiaceae</taxon>
        <taxon>Mycetohabitans</taxon>
    </lineage>
</organism>
<evidence type="ECO:0000313" key="2">
    <source>
        <dbReference type="EMBL" id="CBW74359.1"/>
    </source>
</evidence>
<name>E5AP27_MYCRK</name>